<dbReference type="InterPro" id="IPR009078">
    <property type="entry name" value="Ferritin-like_SF"/>
</dbReference>
<feature type="binding site" evidence="2">
    <location>
        <position position="68"/>
    </location>
    <ligand>
        <name>Mn(2+)</name>
        <dbReference type="ChEBI" id="CHEBI:29035"/>
        <label>1</label>
    </ligand>
</feature>
<accession>A0A8J7D4Q7</accession>
<dbReference type="GO" id="GO:0046872">
    <property type="term" value="F:metal ion binding"/>
    <property type="evidence" value="ECO:0007669"/>
    <property type="project" value="UniProtKB-KW"/>
</dbReference>
<dbReference type="SUPFAM" id="SSF47240">
    <property type="entry name" value="Ferritin-like"/>
    <property type="match status" value="1"/>
</dbReference>
<keyword evidence="3" id="KW-0106">Calcium</keyword>
<organism evidence="4 5">
    <name type="scientific">Desmonostoc muscorum LEGE 12446</name>
    <dbReference type="NCBI Taxonomy" id="1828758"/>
    <lineage>
        <taxon>Bacteria</taxon>
        <taxon>Bacillati</taxon>
        <taxon>Cyanobacteriota</taxon>
        <taxon>Cyanophyceae</taxon>
        <taxon>Nostocales</taxon>
        <taxon>Nostocaceae</taxon>
        <taxon>Desmonostoc</taxon>
    </lineage>
</organism>
<keyword evidence="5" id="KW-1185">Reference proteome</keyword>
<feature type="binding site" evidence="2">
    <location>
        <position position="65"/>
    </location>
    <ligand>
        <name>Mn(2+)</name>
        <dbReference type="ChEBI" id="CHEBI:29035"/>
        <label>1</label>
    </ligand>
</feature>
<dbReference type="InterPro" id="IPR007760">
    <property type="entry name" value="Mn_catalase"/>
</dbReference>
<evidence type="ECO:0000256" key="1">
    <source>
        <dbReference type="ARBA" id="ARBA00007644"/>
    </source>
</evidence>
<dbReference type="CDD" id="cd01051">
    <property type="entry name" value="Mn_catalase"/>
    <property type="match status" value="1"/>
</dbReference>
<reference evidence="4" key="1">
    <citation type="submission" date="2020-10" db="EMBL/GenBank/DDBJ databases">
        <authorList>
            <person name="Castelo-Branco R."/>
            <person name="Eusebio N."/>
            <person name="Adriana R."/>
            <person name="Vieira A."/>
            <person name="Brugerolle De Fraissinette N."/>
            <person name="Rezende De Castro R."/>
            <person name="Schneider M.P."/>
            <person name="Vasconcelos V."/>
            <person name="Leao P.N."/>
        </authorList>
    </citation>
    <scope>NUCLEOTIDE SEQUENCE</scope>
    <source>
        <strain evidence="4">LEGE 12446</strain>
    </source>
</reference>
<dbReference type="Pfam" id="PF05067">
    <property type="entry name" value="Mn_catalase"/>
    <property type="match status" value="1"/>
</dbReference>
<evidence type="ECO:0000313" key="4">
    <source>
        <dbReference type="EMBL" id="MBE9026643.1"/>
    </source>
</evidence>
<dbReference type="RefSeq" id="WP_193922468.1">
    <property type="nucleotide sequence ID" value="NZ_JADEXS020000001.1"/>
</dbReference>
<evidence type="ECO:0000256" key="2">
    <source>
        <dbReference type="PIRSR" id="PIRSR607760-1"/>
    </source>
</evidence>
<comment type="similarity">
    <text evidence="1">Belongs to the manganese catalase family.</text>
</comment>
<feature type="binding site" evidence="3">
    <location>
        <position position="60"/>
    </location>
    <ligand>
        <name>Ca(2+)</name>
        <dbReference type="ChEBI" id="CHEBI:29108"/>
    </ligand>
</feature>
<comment type="caution">
    <text evidence="4">The sequence shown here is derived from an EMBL/GenBank/DDBJ whole genome shotgun (WGS) entry which is preliminary data.</text>
</comment>
<evidence type="ECO:0000313" key="5">
    <source>
        <dbReference type="Proteomes" id="UP000622533"/>
    </source>
</evidence>
<feature type="binding site" evidence="3">
    <location>
        <position position="199"/>
    </location>
    <ligand>
        <name>Ca(2+)</name>
        <dbReference type="ChEBI" id="CHEBI:29108"/>
    </ligand>
</feature>
<feature type="binding site" evidence="2">
    <location>
        <position position="166"/>
    </location>
    <ligand>
        <name>Mn(2+)</name>
        <dbReference type="ChEBI" id="CHEBI:29035"/>
        <label>1</label>
    </ligand>
</feature>
<comment type="cofactor">
    <cofactor evidence="3">
        <name>Ca(2+)</name>
        <dbReference type="ChEBI" id="CHEBI:29108"/>
    </cofactor>
    <text evidence="3">Binds 1 Ca(2+) ion per subunit.</text>
</comment>
<feature type="binding site" evidence="3">
    <location>
        <position position="56"/>
    </location>
    <ligand>
        <name>Ca(2+)</name>
        <dbReference type="ChEBI" id="CHEBI:29108"/>
    </ligand>
</feature>
<keyword evidence="2" id="KW-0464">Manganese</keyword>
<name>A0A8J7D4Q7_DESMC</name>
<comment type="cofactor">
    <cofactor evidence="2">
        <name>Mn(2+)</name>
        <dbReference type="ChEBI" id="CHEBI:29035"/>
    </cofactor>
    <text evidence="2">Binds 2 manganese ions per subunit.</text>
</comment>
<feature type="binding site" evidence="3">
    <location>
        <position position="201"/>
    </location>
    <ligand>
        <name>Ca(2+)</name>
        <dbReference type="ChEBI" id="CHEBI:29108"/>
    </ligand>
</feature>
<proteinExistence type="inferred from homology"/>
<feature type="binding site" evidence="2">
    <location>
        <position position="133"/>
    </location>
    <ligand>
        <name>Mn(2+)</name>
        <dbReference type="ChEBI" id="CHEBI:29035"/>
        <label>1</label>
    </ligand>
</feature>
<dbReference type="AlphaFoldDB" id="A0A8J7D4Q7"/>
<gene>
    <name evidence="4" type="ORF">IQ276_30760</name>
</gene>
<dbReference type="Proteomes" id="UP000622533">
    <property type="component" value="Unassembled WGS sequence"/>
</dbReference>
<dbReference type="InterPro" id="IPR012347">
    <property type="entry name" value="Ferritin-like"/>
</dbReference>
<dbReference type="InterPro" id="IPR039377">
    <property type="entry name" value="Mn_catalase_dom"/>
</dbReference>
<keyword evidence="2" id="KW-0479">Metal-binding</keyword>
<dbReference type="Gene3D" id="1.20.1260.10">
    <property type="match status" value="1"/>
</dbReference>
<evidence type="ECO:0000256" key="3">
    <source>
        <dbReference type="PIRSR" id="PIRSR607760-2"/>
    </source>
</evidence>
<dbReference type="EMBL" id="JADEXS010000652">
    <property type="protein sequence ID" value="MBE9026643.1"/>
    <property type="molecule type" value="Genomic_DNA"/>
</dbReference>
<sequence>MFFHKKDPIHVVNVNEANPRFAQLLLEQFGGATGELSAALQYWVQSFHVENAGIKDMLQDIAIEEFGHLEMVGKLIEAHTKNTDQTEAYKSTLFAVRGIGPHFLDSQGNAWTANYLNEGGDVVRDLRANIAAEAGARQTYEELIKLATDHGTKETLVHLLTREISHTQMFMKALDSLGKLTDPFFGNIKPDETVNLYYNLSTNGNGKDERGPWNSEPTFKYIANPLESHS</sequence>
<protein>
    <submittedName>
        <fullName evidence="4">Manganese catalase family protein</fullName>
    </submittedName>
</protein>
<feature type="binding site" evidence="2">
    <location>
        <position position="35"/>
    </location>
    <ligand>
        <name>Mn(2+)</name>
        <dbReference type="ChEBI" id="CHEBI:29035"/>
        <label>1</label>
    </ligand>
</feature>